<dbReference type="CDD" id="cd16922">
    <property type="entry name" value="HATPase_EvgS-ArcB-TorS-like"/>
    <property type="match status" value="1"/>
</dbReference>
<feature type="transmembrane region" description="Helical" evidence="14">
    <location>
        <begin position="32"/>
        <end position="50"/>
    </location>
</feature>
<organism evidence="18 19">
    <name type="scientific">Methylophaga thiooxydans</name>
    <dbReference type="NCBI Taxonomy" id="392484"/>
    <lineage>
        <taxon>Bacteria</taxon>
        <taxon>Pseudomonadati</taxon>
        <taxon>Pseudomonadota</taxon>
        <taxon>Gammaproteobacteria</taxon>
        <taxon>Thiotrichales</taxon>
        <taxon>Piscirickettsiaceae</taxon>
        <taxon>Methylophaga</taxon>
    </lineage>
</organism>
<evidence type="ECO:0000256" key="3">
    <source>
        <dbReference type="ARBA" id="ARBA00022553"/>
    </source>
</evidence>
<dbReference type="FunFam" id="3.30.565.10:FF:000010">
    <property type="entry name" value="Sensor histidine kinase RcsC"/>
    <property type="match status" value="1"/>
</dbReference>
<dbReference type="CDD" id="cd00082">
    <property type="entry name" value="HisKA"/>
    <property type="match status" value="1"/>
</dbReference>
<comment type="catalytic activity">
    <reaction evidence="1">
        <text>ATP + protein L-histidine = ADP + protein N-phospho-L-histidine.</text>
        <dbReference type="EC" id="2.7.13.3"/>
    </reaction>
</comment>
<dbReference type="PANTHER" id="PTHR45339:SF5">
    <property type="entry name" value="HISTIDINE KINASE"/>
    <property type="match status" value="1"/>
</dbReference>
<dbReference type="AlphaFoldDB" id="A0A0A0BGS9"/>
<dbReference type="Pfam" id="PF00072">
    <property type="entry name" value="Response_reg"/>
    <property type="match status" value="1"/>
</dbReference>
<name>A0A0A0BGS9_9GAMM</name>
<evidence type="ECO:0000256" key="5">
    <source>
        <dbReference type="ARBA" id="ARBA00022741"/>
    </source>
</evidence>
<evidence type="ECO:0000259" key="16">
    <source>
        <dbReference type="PROSITE" id="PS50110"/>
    </source>
</evidence>
<dbReference type="FunFam" id="1.10.287.130:FF:000002">
    <property type="entry name" value="Two-component osmosensing histidine kinase"/>
    <property type="match status" value="1"/>
</dbReference>
<evidence type="ECO:0000313" key="19">
    <source>
        <dbReference type="Proteomes" id="UP000029999"/>
    </source>
</evidence>
<keyword evidence="6" id="KW-0418">Kinase</keyword>
<dbReference type="RefSeq" id="WP_281085129.1">
    <property type="nucleotide sequence ID" value="NZ_JRQD01000002.1"/>
</dbReference>
<dbReference type="PANTHER" id="PTHR45339">
    <property type="entry name" value="HYBRID SIGNAL TRANSDUCTION HISTIDINE KINASE J"/>
    <property type="match status" value="1"/>
</dbReference>
<dbReference type="Pfam" id="PF01627">
    <property type="entry name" value="Hpt"/>
    <property type="match status" value="1"/>
</dbReference>
<evidence type="ECO:0000256" key="14">
    <source>
        <dbReference type="SAM" id="Phobius"/>
    </source>
</evidence>
<evidence type="ECO:0000256" key="7">
    <source>
        <dbReference type="ARBA" id="ARBA00022840"/>
    </source>
</evidence>
<dbReference type="PROSITE" id="PS50109">
    <property type="entry name" value="HIS_KIN"/>
    <property type="match status" value="1"/>
</dbReference>
<accession>A0A0A0BGS9</accession>
<comment type="subunit">
    <text evidence="9">At low DSF concentrations, interacts with RpfF.</text>
</comment>
<comment type="caution">
    <text evidence="18">The sequence shown here is derived from an EMBL/GenBank/DDBJ whole genome shotgun (WGS) entry which is preliminary data.</text>
</comment>
<keyword evidence="3 12" id="KW-0597">Phosphoprotein</keyword>
<dbReference type="SUPFAM" id="SSF47226">
    <property type="entry name" value="Histidine-containing phosphotransfer domain, HPT domain"/>
    <property type="match status" value="1"/>
</dbReference>
<evidence type="ECO:0000256" key="9">
    <source>
        <dbReference type="ARBA" id="ARBA00064003"/>
    </source>
</evidence>
<dbReference type="CDD" id="cd17546">
    <property type="entry name" value="REC_hyHK_CKI1_RcsC-like"/>
    <property type="match status" value="1"/>
</dbReference>
<dbReference type="InterPro" id="IPR004358">
    <property type="entry name" value="Sig_transdc_His_kin-like_C"/>
</dbReference>
<dbReference type="InterPro" id="IPR005467">
    <property type="entry name" value="His_kinase_dom"/>
</dbReference>
<dbReference type="InterPro" id="IPR011006">
    <property type="entry name" value="CheY-like_superfamily"/>
</dbReference>
<dbReference type="GO" id="GO:0005886">
    <property type="term" value="C:plasma membrane"/>
    <property type="evidence" value="ECO:0007669"/>
    <property type="project" value="UniProtKB-SubCell"/>
</dbReference>
<dbReference type="InterPro" id="IPR036890">
    <property type="entry name" value="HATPase_C_sf"/>
</dbReference>
<keyword evidence="14" id="KW-1133">Transmembrane helix</keyword>
<evidence type="ECO:0000256" key="8">
    <source>
        <dbReference type="ARBA" id="ARBA00023012"/>
    </source>
</evidence>
<evidence type="ECO:0000313" key="18">
    <source>
        <dbReference type="EMBL" id="KGM07156.1"/>
    </source>
</evidence>
<evidence type="ECO:0000256" key="6">
    <source>
        <dbReference type="ARBA" id="ARBA00022777"/>
    </source>
</evidence>
<feature type="transmembrane region" description="Helical" evidence="14">
    <location>
        <begin position="135"/>
        <end position="157"/>
    </location>
</feature>
<keyword evidence="5" id="KW-0547">Nucleotide-binding</keyword>
<evidence type="ECO:0000256" key="2">
    <source>
        <dbReference type="ARBA" id="ARBA00012438"/>
    </source>
</evidence>
<dbReference type="STRING" id="392484.LP43_0764"/>
<dbReference type="SMART" id="SM00448">
    <property type="entry name" value="REC"/>
    <property type="match status" value="1"/>
</dbReference>
<feature type="transmembrane region" description="Helical" evidence="14">
    <location>
        <begin position="62"/>
        <end position="82"/>
    </location>
</feature>
<dbReference type="Pfam" id="PF00512">
    <property type="entry name" value="HisKA"/>
    <property type="match status" value="1"/>
</dbReference>
<dbReference type="Gene3D" id="3.30.565.10">
    <property type="entry name" value="Histidine kinase-like ATPase, C-terminal domain"/>
    <property type="match status" value="1"/>
</dbReference>
<proteinExistence type="predicted"/>
<evidence type="ECO:0000256" key="4">
    <source>
        <dbReference type="ARBA" id="ARBA00022679"/>
    </source>
</evidence>
<evidence type="ECO:0000259" key="15">
    <source>
        <dbReference type="PROSITE" id="PS50109"/>
    </source>
</evidence>
<dbReference type="InterPro" id="IPR003661">
    <property type="entry name" value="HisK_dim/P_dom"/>
</dbReference>
<dbReference type="Gene3D" id="1.20.120.160">
    <property type="entry name" value="HPT domain"/>
    <property type="match status" value="1"/>
</dbReference>
<keyword evidence="8" id="KW-0902">Two-component regulatory system</keyword>
<dbReference type="InterPro" id="IPR003594">
    <property type="entry name" value="HATPase_dom"/>
</dbReference>
<dbReference type="SUPFAM" id="SSF52172">
    <property type="entry name" value="CheY-like"/>
    <property type="match status" value="1"/>
</dbReference>
<dbReference type="InterPro" id="IPR001789">
    <property type="entry name" value="Sig_transdc_resp-reg_receiver"/>
</dbReference>
<dbReference type="SUPFAM" id="SSF47384">
    <property type="entry name" value="Homodimeric domain of signal transducing histidine kinase"/>
    <property type="match status" value="1"/>
</dbReference>
<feature type="modified residue" description="Phosphohistidine" evidence="11">
    <location>
        <position position="781"/>
    </location>
</feature>
<dbReference type="PRINTS" id="PR00344">
    <property type="entry name" value="BCTRLSENSOR"/>
</dbReference>
<dbReference type="SUPFAM" id="SSF55874">
    <property type="entry name" value="ATPase domain of HSP90 chaperone/DNA topoisomerase II/histidine kinase"/>
    <property type="match status" value="1"/>
</dbReference>
<dbReference type="EMBL" id="JRQD01000002">
    <property type="protein sequence ID" value="KGM07156.1"/>
    <property type="molecule type" value="Genomic_DNA"/>
</dbReference>
<evidence type="ECO:0000256" key="13">
    <source>
        <dbReference type="SAM" id="MobiDB-lite"/>
    </source>
</evidence>
<dbReference type="InterPro" id="IPR008207">
    <property type="entry name" value="Sig_transdc_His_kin_Hpt_dom"/>
</dbReference>
<dbReference type="PROSITE" id="PS50894">
    <property type="entry name" value="HPT"/>
    <property type="match status" value="1"/>
</dbReference>
<dbReference type="GO" id="GO:0000155">
    <property type="term" value="F:phosphorelay sensor kinase activity"/>
    <property type="evidence" value="ECO:0007669"/>
    <property type="project" value="InterPro"/>
</dbReference>
<dbReference type="Gene3D" id="3.40.50.2300">
    <property type="match status" value="1"/>
</dbReference>
<feature type="region of interest" description="Disordered" evidence="13">
    <location>
        <begin position="1"/>
        <end position="22"/>
    </location>
</feature>
<feature type="domain" description="HPt" evidence="17">
    <location>
        <begin position="743"/>
        <end position="836"/>
    </location>
</feature>
<evidence type="ECO:0000256" key="12">
    <source>
        <dbReference type="PROSITE-ProRule" id="PRU00169"/>
    </source>
</evidence>
<evidence type="ECO:0000256" key="11">
    <source>
        <dbReference type="PROSITE-ProRule" id="PRU00110"/>
    </source>
</evidence>
<dbReference type="Proteomes" id="UP000029999">
    <property type="component" value="Unassembled WGS sequence"/>
</dbReference>
<dbReference type="Pfam" id="PF02518">
    <property type="entry name" value="HATPase_c"/>
    <property type="match status" value="1"/>
</dbReference>
<dbReference type="SMART" id="SM00388">
    <property type="entry name" value="HisKA"/>
    <property type="match status" value="1"/>
</dbReference>
<reference evidence="18 19" key="1">
    <citation type="submission" date="2014-09" db="EMBL/GenBank/DDBJ databases">
        <authorList>
            <person name="Grob C."/>
            <person name="Taubert M."/>
            <person name="Howat A.M."/>
            <person name="Burns O.J."/>
            <person name="Dixon J.L."/>
            <person name="Chen Y."/>
            <person name="Murrell J.C."/>
        </authorList>
    </citation>
    <scope>NUCLEOTIDE SEQUENCE [LARGE SCALE GENOMIC DNA]</scope>
    <source>
        <strain evidence="18">L4</strain>
    </source>
</reference>
<feature type="transmembrane region" description="Helical" evidence="14">
    <location>
        <begin position="102"/>
        <end position="123"/>
    </location>
</feature>
<dbReference type="Gene3D" id="1.10.287.130">
    <property type="match status" value="1"/>
</dbReference>
<feature type="compositionally biased region" description="Basic and acidic residues" evidence="13">
    <location>
        <begin position="1"/>
        <end position="14"/>
    </location>
</feature>
<feature type="domain" description="Histidine kinase" evidence="15">
    <location>
        <begin position="207"/>
        <end position="430"/>
    </location>
</feature>
<dbReference type="InterPro" id="IPR036641">
    <property type="entry name" value="HPT_dom_sf"/>
</dbReference>
<evidence type="ECO:0000259" key="17">
    <source>
        <dbReference type="PROSITE" id="PS50894"/>
    </source>
</evidence>
<keyword evidence="7" id="KW-0067">ATP-binding</keyword>
<feature type="modified residue" description="4-aspartylphosphate" evidence="12">
    <location>
        <position position="640"/>
    </location>
</feature>
<keyword evidence="4" id="KW-0808">Transferase</keyword>
<evidence type="ECO:0000256" key="1">
    <source>
        <dbReference type="ARBA" id="ARBA00000085"/>
    </source>
</evidence>
<dbReference type="PROSITE" id="PS50110">
    <property type="entry name" value="RESPONSE_REGULATORY"/>
    <property type="match status" value="1"/>
</dbReference>
<evidence type="ECO:0000256" key="10">
    <source>
        <dbReference type="ARBA" id="ARBA00068150"/>
    </source>
</evidence>
<dbReference type="SMART" id="SM00387">
    <property type="entry name" value="HATPase_c"/>
    <property type="match status" value="1"/>
</dbReference>
<protein>
    <recommendedName>
        <fullName evidence="10">Sensory/regulatory protein RpfC</fullName>
        <ecNumber evidence="2">2.7.13.3</ecNumber>
    </recommendedName>
</protein>
<sequence length="846" mass="93757">MDEAHETAPVDKKTSRFWPQTGDTEPEQAIKVRLTIGLFVLLYFALPWGAEDSFITTLFSTPSLITMGYYSGALMIAGAIFLNPRPSPIRRIAGSVLDLTSLSILMFYSGDESVFLFVLYLWVILGNGFRYGTRYLYISLAIGLIGFSTAVSTGAYWQDLQHKPIGFSLILLLVLIPLYSAFLINKLHAAIRTAKLANEAKSRFLANMSHELRTPLNGVIGIADLLGETSLSHQQLDFVNIMRNSANTLLGLIENVLDISKIEAGKITISQQNFDLHALINNTVQLQTAMGEAKGLQVSHCIDSDIDSNLVGDPQHLRQVLINLMGNAIKFTDSGTVKLLIKQSDTATIPNKMKVRFEVKDSGIGISDEHIGKIFENFTQVDTGNSVKYQGTGLGTTISKQLVELMGGEIGVESELGVGTCFWFELPFETNSDYRLELTDQKVLIFTSNRVAETLQDSLDSWDLKYDSVLSSAQAMTALMNAEREQSPFTTLIIEDSAMAGISPVQYAQMLSQEEKLEQLSLILVNPDHSILDDAELNQYYTSSIKDVSNKRTIFNALHAVEASHNTNNNVVGLHDYYRAQANNDLKLRILVAEDNLVNQKVLEGMLSKLGHELLLARTGEQAMDLIMQNHDSIDLMILDMNMPEYSGVEILQASSFLETSRKIPSIILTADATPEARQRSEEAGVDVFLTKPVNSKALLTEIAKISRQSLKQGTPAQQVQQHSTTGLLNYQLLEELETLGGSKDFMASLIESFVEDGRKHLQIINTAVTDDYYQYRESLHALKGSSTEIGALELSVLCRQAENLKPEQINSSEMFTLVEKINHIFEETLSALEGALRSSPYQTNH</sequence>
<feature type="transmembrane region" description="Helical" evidence="14">
    <location>
        <begin position="164"/>
        <end position="184"/>
    </location>
</feature>
<feature type="domain" description="Response regulatory" evidence="16">
    <location>
        <begin position="589"/>
        <end position="707"/>
    </location>
</feature>
<gene>
    <name evidence="18" type="ORF">LP43_0764</name>
</gene>
<dbReference type="GO" id="GO:0005524">
    <property type="term" value="F:ATP binding"/>
    <property type="evidence" value="ECO:0007669"/>
    <property type="project" value="UniProtKB-KW"/>
</dbReference>
<keyword evidence="14" id="KW-0472">Membrane</keyword>
<dbReference type="EC" id="2.7.13.3" evidence="2"/>
<dbReference type="InterPro" id="IPR036097">
    <property type="entry name" value="HisK_dim/P_sf"/>
</dbReference>
<keyword evidence="14" id="KW-0812">Transmembrane</keyword>